<organism evidence="1">
    <name type="scientific">marine sediment metagenome</name>
    <dbReference type="NCBI Taxonomy" id="412755"/>
    <lineage>
        <taxon>unclassified sequences</taxon>
        <taxon>metagenomes</taxon>
        <taxon>ecological metagenomes</taxon>
    </lineage>
</organism>
<dbReference type="AlphaFoldDB" id="A0A0F8WNZ1"/>
<accession>A0A0F8WNZ1</accession>
<sequence>AALLTYFGQVQRDVTVEPAIVFTGESQTAITVNGGETVFSKDLLVESKTSVLVPLSIDTTHSPNNGGITHTVNYLLSSTGSVGDSNENRIFIRAEDTLVTTLSDLTSISWDVDGTGYIAHVDVFLDNGEVLVFEYAKVKTPFDEKPYPEGSLNTFGIRGIVDNAAGAWISSGCAGEPYMVWYTLSDWKSGKTGTITKCDGTSDKTYNIIGSTGVIGFEIETDNWIIDSESEVSNILINGNPVEVSLKPSDSLEFNVETEFSTLNVGTYTVTTTVEPRA</sequence>
<dbReference type="EMBL" id="LAZR01063891">
    <property type="protein sequence ID" value="KKK58607.1"/>
    <property type="molecule type" value="Genomic_DNA"/>
</dbReference>
<reference evidence="1" key="1">
    <citation type="journal article" date="2015" name="Nature">
        <title>Complex archaea that bridge the gap between prokaryotes and eukaryotes.</title>
        <authorList>
            <person name="Spang A."/>
            <person name="Saw J.H."/>
            <person name="Jorgensen S.L."/>
            <person name="Zaremba-Niedzwiedzka K."/>
            <person name="Martijn J."/>
            <person name="Lind A.E."/>
            <person name="van Eijk R."/>
            <person name="Schleper C."/>
            <person name="Guy L."/>
            <person name="Ettema T.J."/>
        </authorList>
    </citation>
    <scope>NUCLEOTIDE SEQUENCE</scope>
</reference>
<gene>
    <name evidence="1" type="ORF">LCGC14_3042720</name>
</gene>
<evidence type="ECO:0000313" key="1">
    <source>
        <dbReference type="EMBL" id="KKK58607.1"/>
    </source>
</evidence>
<proteinExistence type="predicted"/>
<protein>
    <submittedName>
        <fullName evidence="1">Uncharacterized protein</fullName>
    </submittedName>
</protein>
<comment type="caution">
    <text evidence="1">The sequence shown here is derived from an EMBL/GenBank/DDBJ whole genome shotgun (WGS) entry which is preliminary data.</text>
</comment>
<feature type="non-terminal residue" evidence="1">
    <location>
        <position position="1"/>
    </location>
</feature>
<name>A0A0F8WNZ1_9ZZZZ</name>